<organism evidence="3 5">
    <name type="scientific">Dracunculus medinensis</name>
    <name type="common">Guinea worm</name>
    <dbReference type="NCBI Taxonomy" id="318479"/>
    <lineage>
        <taxon>Eukaryota</taxon>
        <taxon>Metazoa</taxon>
        <taxon>Ecdysozoa</taxon>
        <taxon>Nematoda</taxon>
        <taxon>Chromadorea</taxon>
        <taxon>Rhabditida</taxon>
        <taxon>Spirurina</taxon>
        <taxon>Dracunculoidea</taxon>
        <taxon>Dracunculidae</taxon>
        <taxon>Dracunculus</taxon>
    </lineage>
</organism>
<dbReference type="Pfam" id="PF10545">
    <property type="entry name" value="MADF_DNA_bdg"/>
    <property type="match status" value="1"/>
</dbReference>
<gene>
    <name evidence="2" type="ORF">DME_LOCUS4546</name>
</gene>
<evidence type="ECO:0000313" key="2">
    <source>
        <dbReference type="EMBL" id="VDN54573.1"/>
    </source>
</evidence>
<accession>A0A0N4U0U2</accession>
<reference evidence="5" key="1">
    <citation type="submission" date="2017-02" db="UniProtKB">
        <authorList>
            <consortium name="WormBaseParasite"/>
        </authorList>
    </citation>
    <scope>IDENTIFICATION</scope>
</reference>
<proteinExistence type="predicted"/>
<dbReference type="InterPro" id="IPR006578">
    <property type="entry name" value="MADF-dom"/>
</dbReference>
<sequence length="321" mass="37217">MDIQRLQVTHPSYTDVPKRWLAFEEIARVLTDEEVAFTSDMIKLAWKNMMDYYNQIRRRYDRAIAAGLNPPESKWQFYHMMHFTRQDKPPVKRKYNWMQPSKIPRSGESFVEESTNATPPAAVRDANASFNQPCDYSPNFQLPSIRDGSEMNTNIVNSRRLIIRSHTKQPERMRLETRRGALRDSNHDLMGEQQYMNRSSVRKREYGDDSDSSFDEFESSTIPWSSGVVANHEMPSGGVRKSARLLNAKRIVVRKSIPAHFTESKEKPIAALDSTSSFARRIAARLYIIKDLCPSRYLSLCYAIDEAIKEEERELNIVPDN</sequence>
<evidence type="ECO:0000259" key="1">
    <source>
        <dbReference type="Pfam" id="PF10545"/>
    </source>
</evidence>
<dbReference type="OrthoDB" id="5779735at2759"/>
<dbReference type="AlphaFoldDB" id="A0A0N4U0U2"/>
<protein>
    <submittedName>
        <fullName evidence="5">MADF domain-containing protein</fullName>
    </submittedName>
</protein>
<keyword evidence="4" id="KW-1185">Reference proteome</keyword>
<dbReference type="Proteomes" id="UP000038040">
    <property type="component" value="Unplaced"/>
</dbReference>
<feature type="domain" description="MADF" evidence="1">
    <location>
        <begin position="8"/>
        <end position="83"/>
    </location>
</feature>
<evidence type="ECO:0000313" key="4">
    <source>
        <dbReference type="Proteomes" id="UP000274756"/>
    </source>
</evidence>
<dbReference type="EMBL" id="UYYG01001150">
    <property type="protein sequence ID" value="VDN54573.1"/>
    <property type="molecule type" value="Genomic_DNA"/>
</dbReference>
<dbReference type="Proteomes" id="UP000274756">
    <property type="component" value="Unassembled WGS sequence"/>
</dbReference>
<evidence type="ECO:0000313" key="5">
    <source>
        <dbReference type="WBParaSite" id="DME_0000018601-mRNA-1"/>
    </source>
</evidence>
<reference evidence="2 4" key="2">
    <citation type="submission" date="2018-11" db="EMBL/GenBank/DDBJ databases">
        <authorList>
            <consortium name="Pathogen Informatics"/>
        </authorList>
    </citation>
    <scope>NUCLEOTIDE SEQUENCE [LARGE SCALE GENOMIC DNA]</scope>
</reference>
<evidence type="ECO:0000313" key="3">
    <source>
        <dbReference type="Proteomes" id="UP000038040"/>
    </source>
</evidence>
<name>A0A0N4U0U2_DRAME</name>
<dbReference type="WBParaSite" id="DME_0000018601-mRNA-1">
    <property type="protein sequence ID" value="DME_0000018601-mRNA-1"/>
    <property type="gene ID" value="DME_0000018601"/>
</dbReference>